<name>A0A913ZIJ2_PATMI</name>
<feature type="region of interest" description="Disordered" evidence="2">
    <location>
        <begin position="379"/>
        <end position="400"/>
    </location>
</feature>
<feature type="domain" description="SWIM-type" evidence="3">
    <location>
        <begin position="192"/>
        <end position="228"/>
    </location>
</feature>
<dbReference type="InterPro" id="IPR007527">
    <property type="entry name" value="Znf_SWIM"/>
</dbReference>
<keyword evidence="1" id="KW-0479">Metal-binding</keyword>
<dbReference type="PANTHER" id="PTHR47526">
    <property type="entry name" value="ATP-DEPENDENT DNA HELICASE"/>
    <property type="match status" value="1"/>
</dbReference>
<proteinExistence type="predicted"/>
<dbReference type="AlphaFoldDB" id="A0A913ZIJ2"/>
<dbReference type="Proteomes" id="UP000887568">
    <property type="component" value="Unplaced"/>
</dbReference>
<dbReference type="PANTHER" id="PTHR47526:SF3">
    <property type="entry name" value="PHD-TYPE DOMAIN-CONTAINING PROTEIN"/>
    <property type="match status" value="1"/>
</dbReference>
<dbReference type="PROSITE" id="PS50966">
    <property type="entry name" value="ZF_SWIM"/>
    <property type="match status" value="1"/>
</dbReference>
<keyword evidence="5" id="KW-1185">Reference proteome</keyword>
<evidence type="ECO:0000256" key="1">
    <source>
        <dbReference type="PROSITE-ProRule" id="PRU00325"/>
    </source>
</evidence>
<protein>
    <recommendedName>
        <fullName evidence="3">SWIM-type domain-containing protein</fullName>
    </recommendedName>
</protein>
<reference evidence="4" key="1">
    <citation type="submission" date="2022-11" db="UniProtKB">
        <authorList>
            <consortium name="EnsemblMetazoa"/>
        </authorList>
    </citation>
    <scope>IDENTIFICATION</scope>
</reference>
<keyword evidence="1" id="KW-0862">Zinc</keyword>
<dbReference type="GO" id="GO:0008270">
    <property type="term" value="F:zinc ion binding"/>
    <property type="evidence" value="ECO:0007669"/>
    <property type="project" value="UniProtKB-KW"/>
</dbReference>
<evidence type="ECO:0000256" key="2">
    <source>
        <dbReference type="SAM" id="MobiDB-lite"/>
    </source>
</evidence>
<dbReference type="GeneID" id="119724577"/>
<sequence length="400" mass="43940">MAEFITVDSRLVEPLAPKPGLEGEPSTIEEFLEFSTAELKFFLLNKGESIAGCRAELAERAVLAQQRANNTGPTEPKKFKIEREEAKGEYASVLEEYSLTDPDVANEWSVDISGLPNLDTGKIFHYILTKEAFDTYYLSEYKSKKAYQYLESVCVRSIQVHVASDFIFVKGTIAPLNESGDGFEPLKRANVVKILTTVDKDIIVSCCSCTSELYQCCNHVITVLFRIERLVREMNARETTGKTPDPTPEHQDGFKPVKISDLYKKKDPFSQSLLEKIHKPSAEEKRRFMEKICQTIPNCLFAQMFKGSIGVTVTPDQGTQPTKAVTEPNAALATTTQVQTAAQSATTSQTIPVALATASIANSTPVPISLVAVTAQVTQPAQSTPSAQTTSVPKSENQTP</sequence>
<organism evidence="4 5">
    <name type="scientific">Patiria miniata</name>
    <name type="common">Bat star</name>
    <name type="synonym">Asterina miniata</name>
    <dbReference type="NCBI Taxonomy" id="46514"/>
    <lineage>
        <taxon>Eukaryota</taxon>
        <taxon>Metazoa</taxon>
        <taxon>Echinodermata</taxon>
        <taxon>Eleutherozoa</taxon>
        <taxon>Asterozoa</taxon>
        <taxon>Asteroidea</taxon>
        <taxon>Valvatacea</taxon>
        <taxon>Valvatida</taxon>
        <taxon>Asterinidae</taxon>
        <taxon>Patiria</taxon>
    </lineage>
</organism>
<dbReference type="RefSeq" id="XP_038051613.1">
    <property type="nucleotide sequence ID" value="XM_038195685.1"/>
</dbReference>
<dbReference type="EnsemblMetazoa" id="XM_038195685.1">
    <property type="protein sequence ID" value="XP_038051613.1"/>
    <property type="gene ID" value="LOC119724577"/>
</dbReference>
<evidence type="ECO:0000313" key="5">
    <source>
        <dbReference type="Proteomes" id="UP000887568"/>
    </source>
</evidence>
<evidence type="ECO:0000259" key="3">
    <source>
        <dbReference type="PROSITE" id="PS50966"/>
    </source>
</evidence>
<evidence type="ECO:0000313" key="4">
    <source>
        <dbReference type="EnsemblMetazoa" id="XP_038051613.1"/>
    </source>
</evidence>
<accession>A0A913ZIJ2</accession>
<dbReference type="OrthoDB" id="10035901at2759"/>
<keyword evidence="1" id="KW-0863">Zinc-finger</keyword>
<dbReference type="OMA" id="CCSCTSE"/>